<protein>
    <submittedName>
        <fullName evidence="2">Uncharacterized protein</fullName>
    </submittedName>
</protein>
<accession>A0AAD7GUH5</accession>
<gene>
    <name evidence="2" type="ORF">B0H17DRAFT_1037834</name>
</gene>
<comment type="caution">
    <text evidence="2">The sequence shown here is derived from an EMBL/GenBank/DDBJ whole genome shotgun (WGS) entry which is preliminary data.</text>
</comment>
<organism evidence="2 3">
    <name type="scientific">Mycena rosella</name>
    <name type="common">Pink bonnet</name>
    <name type="synonym">Agaricus rosellus</name>
    <dbReference type="NCBI Taxonomy" id="1033263"/>
    <lineage>
        <taxon>Eukaryota</taxon>
        <taxon>Fungi</taxon>
        <taxon>Dikarya</taxon>
        <taxon>Basidiomycota</taxon>
        <taxon>Agaricomycotina</taxon>
        <taxon>Agaricomycetes</taxon>
        <taxon>Agaricomycetidae</taxon>
        <taxon>Agaricales</taxon>
        <taxon>Marasmiineae</taxon>
        <taxon>Mycenaceae</taxon>
        <taxon>Mycena</taxon>
    </lineage>
</organism>
<evidence type="ECO:0000313" key="2">
    <source>
        <dbReference type="EMBL" id="KAJ7705388.1"/>
    </source>
</evidence>
<dbReference type="Proteomes" id="UP001221757">
    <property type="component" value="Unassembled WGS sequence"/>
</dbReference>
<proteinExistence type="predicted"/>
<sequence length="73" mass="7661">MAQTPALLGPLTLAEAICPAAGPSLTSPSPGLDRPLTPDGCSGQSRHSLPGKRRSRQGLAPPCVRQRQRAHLR</sequence>
<name>A0AAD7GUH5_MYCRO</name>
<dbReference type="EMBL" id="JARKIE010000008">
    <property type="protein sequence ID" value="KAJ7705388.1"/>
    <property type="molecule type" value="Genomic_DNA"/>
</dbReference>
<dbReference type="AlphaFoldDB" id="A0AAD7GUH5"/>
<feature type="region of interest" description="Disordered" evidence="1">
    <location>
        <begin position="20"/>
        <end position="73"/>
    </location>
</feature>
<keyword evidence="3" id="KW-1185">Reference proteome</keyword>
<evidence type="ECO:0000313" key="3">
    <source>
        <dbReference type="Proteomes" id="UP001221757"/>
    </source>
</evidence>
<evidence type="ECO:0000256" key="1">
    <source>
        <dbReference type="SAM" id="MobiDB-lite"/>
    </source>
</evidence>
<reference evidence="2" key="1">
    <citation type="submission" date="2023-03" db="EMBL/GenBank/DDBJ databases">
        <title>Massive genome expansion in bonnet fungi (Mycena s.s.) driven by repeated elements and novel gene families across ecological guilds.</title>
        <authorList>
            <consortium name="Lawrence Berkeley National Laboratory"/>
            <person name="Harder C.B."/>
            <person name="Miyauchi S."/>
            <person name="Viragh M."/>
            <person name="Kuo A."/>
            <person name="Thoen E."/>
            <person name="Andreopoulos B."/>
            <person name="Lu D."/>
            <person name="Skrede I."/>
            <person name="Drula E."/>
            <person name="Henrissat B."/>
            <person name="Morin E."/>
            <person name="Kohler A."/>
            <person name="Barry K."/>
            <person name="LaButti K."/>
            <person name="Morin E."/>
            <person name="Salamov A."/>
            <person name="Lipzen A."/>
            <person name="Mereny Z."/>
            <person name="Hegedus B."/>
            <person name="Baldrian P."/>
            <person name="Stursova M."/>
            <person name="Weitz H."/>
            <person name="Taylor A."/>
            <person name="Grigoriev I.V."/>
            <person name="Nagy L.G."/>
            <person name="Martin F."/>
            <person name="Kauserud H."/>
        </authorList>
    </citation>
    <scope>NUCLEOTIDE SEQUENCE</scope>
    <source>
        <strain evidence="2">CBHHK067</strain>
    </source>
</reference>